<dbReference type="EMBL" id="MT745955">
    <property type="protein sequence ID" value="QQX27627.1"/>
    <property type="molecule type" value="Genomic_DNA"/>
</dbReference>
<organism evidence="1 2">
    <name type="scientific">Bacillus phage J5a</name>
    <dbReference type="NCBI Taxonomy" id="2767195"/>
    <lineage>
        <taxon>Viruses</taxon>
        <taxon>Duplodnaviria</taxon>
        <taxon>Heunggongvirae</taxon>
        <taxon>Uroviricota</taxon>
        <taxon>Caudoviricetes</taxon>
        <taxon>Wbetavirus</taxon>
        <taxon>Wbetavirus J5a</taxon>
    </lineage>
</organism>
<dbReference type="Proteomes" id="UP000595372">
    <property type="component" value="Genome"/>
</dbReference>
<reference evidence="1 2" key="1">
    <citation type="submission" date="2020-07" db="EMBL/GenBank/DDBJ databases">
        <title>Three novel lytic phages infecting Bacillus anthracis - genomic and biological characterization.</title>
        <authorList>
            <person name="Nakonieczna A."/>
            <person name="Rutyna P."/>
            <person name="Korba M."/>
            <person name="Kwiatek M."/>
            <person name="Mizak L."/>
            <person name="Lobocka M."/>
        </authorList>
    </citation>
    <scope>NUCLEOTIDE SEQUENCE [LARGE SCALE GENOMIC DNA]</scope>
</reference>
<keyword evidence="2" id="KW-1185">Reference proteome</keyword>
<proteinExistence type="predicted"/>
<gene>
    <name evidence="1" type="ORF">J5a_051</name>
</gene>
<evidence type="ECO:0000313" key="2">
    <source>
        <dbReference type="Proteomes" id="UP000595372"/>
    </source>
</evidence>
<accession>A0A7U0M724</accession>
<sequence length="96" mass="11120">MTTNKRTVRKNLTVPSQLQKNNVGVSKKKLSVVYTGVKELCGMKKEHHASVLFKIGGNTLSWMSRLEVYGVKRKKEQKFIDLAKKYYKRSMQDENI</sequence>
<evidence type="ECO:0000313" key="1">
    <source>
        <dbReference type="EMBL" id="QQX27627.1"/>
    </source>
</evidence>
<protein>
    <submittedName>
        <fullName evidence="1">Uncharacterized protein</fullName>
    </submittedName>
</protein>
<name>A0A7U0M724_9CAUD</name>